<dbReference type="Gene3D" id="3.40.50.10420">
    <property type="entry name" value="NagB/RpiA/CoA transferase-like"/>
    <property type="match status" value="1"/>
</dbReference>
<dbReference type="EC" id="6.3.3.2" evidence="5"/>
<comment type="cofactor">
    <cofactor evidence="5">
        <name>Mg(2+)</name>
        <dbReference type="ChEBI" id="CHEBI:18420"/>
    </cofactor>
</comment>
<evidence type="ECO:0000313" key="7">
    <source>
        <dbReference type="Proteomes" id="UP000032900"/>
    </source>
</evidence>
<dbReference type="InterPro" id="IPR037171">
    <property type="entry name" value="NagB/RpiA_transferase-like"/>
</dbReference>
<feature type="binding site" evidence="4">
    <location>
        <position position="61"/>
    </location>
    <ligand>
        <name>substrate</name>
    </ligand>
</feature>
<dbReference type="GO" id="GO:0009396">
    <property type="term" value="P:folic acid-containing compound biosynthetic process"/>
    <property type="evidence" value="ECO:0007669"/>
    <property type="project" value="TreeGrafter"/>
</dbReference>
<keyword evidence="2 4" id="KW-0547">Nucleotide-binding</keyword>
<evidence type="ECO:0000256" key="1">
    <source>
        <dbReference type="ARBA" id="ARBA00010638"/>
    </source>
</evidence>
<name>A0A0E9LSI5_9BACT</name>
<evidence type="ECO:0000256" key="4">
    <source>
        <dbReference type="PIRSR" id="PIRSR006806-1"/>
    </source>
</evidence>
<dbReference type="PANTHER" id="PTHR23407:SF1">
    <property type="entry name" value="5-FORMYLTETRAHYDROFOLATE CYCLO-LIGASE"/>
    <property type="match status" value="1"/>
</dbReference>
<dbReference type="NCBIfam" id="TIGR02727">
    <property type="entry name" value="MTHFS_bact"/>
    <property type="match status" value="1"/>
</dbReference>
<keyword evidence="5" id="KW-0479">Metal-binding</keyword>
<dbReference type="STRING" id="1236989.JCM15548_1319"/>
<feature type="binding site" evidence="4">
    <location>
        <begin position="10"/>
        <end position="14"/>
    </location>
    <ligand>
        <name>ATP</name>
        <dbReference type="ChEBI" id="CHEBI:30616"/>
    </ligand>
</feature>
<dbReference type="Proteomes" id="UP000032900">
    <property type="component" value="Unassembled WGS sequence"/>
</dbReference>
<dbReference type="GO" id="GO:0030272">
    <property type="term" value="F:5-formyltetrahydrofolate cyclo-ligase activity"/>
    <property type="evidence" value="ECO:0007669"/>
    <property type="project" value="UniProtKB-EC"/>
</dbReference>
<keyword evidence="6" id="KW-0436">Ligase</keyword>
<dbReference type="InterPro" id="IPR024185">
    <property type="entry name" value="FTHF_cligase-like_sf"/>
</dbReference>
<comment type="caution">
    <text evidence="6">The sequence shown here is derived from an EMBL/GenBank/DDBJ whole genome shotgun (WGS) entry which is preliminary data.</text>
</comment>
<dbReference type="GO" id="GO:0046872">
    <property type="term" value="F:metal ion binding"/>
    <property type="evidence" value="ECO:0007669"/>
    <property type="project" value="UniProtKB-KW"/>
</dbReference>
<organism evidence="6 7">
    <name type="scientific">Geofilum rubicundum JCM 15548</name>
    <dbReference type="NCBI Taxonomy" id="1236989"/>
    <lineage>
        <taxon>Bacteria</taxon>
        <taxon>Pseudomonadati</taxon>
        <taxon>Bacteroidota</taxon>
        <taxon>Bacteroidia</taxon>
        <taxon>Marinilabiliales</taxon>
        <taxon>Marinilabiliaceae</taxon>
        <taxon>Geofilum</taxon>
    </lineage>
</organism>
<proteinExistence type="inferred from homology"/>
<dbReference type="AlphaFoldDB" id="A0A0E9LSI5"/>
<evidence type="ECO:0000256" key="3">
    <source>
        <dbReference type="ARBA" id="ARBA00022840"/>
    </source>
</evidence>
<dbReference type="Pfam" id="PF01812">
    <property type="entry name" value="5-FTHF_cyc-lig"/>
    <property type="match status" value="1"/>
</dbReference>
<keyword evidence="7" id="KW-1185">Reference proteome</keyword>
<dbReference type="InterPro" id="IPR002698">
    <property type="entry name" value="FTHF_cligase"/>
</dbReference>
<accession>A0A0E9LSI5</accession>
<feature type="binding site" evidence="4">
    <location>
        <begin position="136"/>
        <end position="144"/>
    </location>
    <ligand>
        <name>ATP</name>
        <dbReference type="ChEBI" id="CHEBI:30616"/>
    </ligand>
</feature>
<evidence type="ECO:0000256" key="5">
    <source>
        <dbReference type="RuleBase" id="RU361279"/>
    </source>
</evidence>
<gene>
    <name evidence="6" type="ORF">JCM15548_1319</name>
</gene>
<dbReference type="SUPFAM" id="SSF100950">
    <property type="entry name" value="NagB/RpiA/CoA transferase-like"/>
    <property type="match status" value="1"/>
</dbReference>
<sequence length="193" mass="21702">MRKMEMIQKKKALRKHITYLKSVVPLLQMQEESRHVVAAIEALAVFKQARTVLAYWPMFKELDLSSLLNKWQAEKVFLLPVVQGDSLEIRRFQGETSLAPGPSFGIMEPVGPAFNAFGDIDLVLVPGVAFDEEGRRIGHGKAYYDRLLPQLTKAFKIGVGFSFQLVEDVPSEAHDVRLDLVVVPPMKPKDIGK</sequence>
<dbReference type="GO" id="GO:0005524">
    <property type="term" value="F:ATP binding"/>
    <property type="evidence" value="ECO:0007669"/>
    <property type="project" value="UniProtKB-KW"/>
</dbReference>
<reference evidence="6 7" key="1">
    <citation type="journal article" date="2015" name="Microbes Environ.">
        <title>Distribution and evolution of nitrogen fixation genes in the phylum bacteroidetes.</title>
        <authorList>
            <person name="Inoue J."/>
            <person name="Oshima K."/>
            <person name="Suda W."/>
            <person name="Sakamoto M."/>
            <person name="Iino T."/>
            <person name="Noda S."/>
            <person name="Hongoh Y."/>
            <person name="Hattori M."/>
            <person name="Ohkuma M."/>
        </authorList>
    </citation>
    <scope>NUCLEOTIDE SEQUENCE [LARGE SCALE GENOMIC DNA]</scope>
    <source>
        <strain evidence="6">JCM 15548</strain>
    </source>
</reference>
<keyword evidence="5" id="KW-0460">Magnesium</keyword>
<evidence type="ECO:0000313" key="6">
    <source>
        <dbReference type="EMBL" id="GAO28253.1"/>
    </source>
</evidence>
<dbReference type="PIRSF" id="PIRSF006806">
    <property type="entry name" value="FTHF_cligase"/>
    <property type="match status" value="1"/>
</dbReference>
<comment type="similarity">
    <text evidence="1 5">Belongs to the 5-formyltetrahydrofolate cyclo-ligase family.</text>
</comment>
<dbReference type="GO" id="GO:0035999">
    <property type="term" value="P:tetrahydrofolate interconversion"/>
    <property type="evidence" value="ECO:0007669"/>
    <property type="project" value="TreeGrafter"/>
</dbReference>
<protein>
    <recommendedName>
        <fullName evidence="5">5-formyltetrahydrofolate cyclo-ligase</fullName>
        <ecNumber evidence="5">6.3.3.2</ecNumber>
    </recommendedName>
</protein>
<dbReference type="EMBL" id="BAZW01000001">
    <property type="protein sequence ID" value="GAO28253.1"/>
    <property type="molecule type" value="Genomic_DNA"/>
</dbReference>
<evidence type="ECO:0000256" key="2">
    <source>
        <dbReference type="ARBA" id="ARBA00022741"/>
    </source>
</evidence>
<dbReference type="PANTHER" id="PTHR23407">
    <property type="entry name" value="ATPASE INHIBITOR/5-FORMYLTETRAHYDROFOLATE CYCLO-LIGASE"/>
    <property type="match status" value="1"/>
</dbReference>
<comment type="catalytic activity">
    <reaction evidence="5">
        <text>(6S)-5-formyl-5,6,7,8-tetrahydrofolate + ATP = (6R)-5,10-methenyltetrahydrofolate + ADP + phosphate</text>
        <dbReference type="Rhea" id="RHEA:10488"/>
        <dbReference type="ChEBI" id="CHEBI:30616"/>
        <dbReference type="ChEBI" id="CHEBI:43474"/>
        <dbReference type="ChEBI" id="CHEBI:57455"/>
        <dbReference type="ChEBI" id="CHEBI:57457"/>
        <dbReference type="ChEBI" id="CHEBI:456216"/>
        <dbReference type="EC" id="6.3.3.2"/>
    </reaction>
</comment>
<keyword evidence="3 4" id="KW-0067">ATP-binding</keyword>